<dbReference type="InterPro" id="IPR004403">
    <property type="entry name" value="Peptide_chain-rel_eRF1/aRF1"/>
</dbReference>
<name>A0ABP0JWU4_9DINO</name>
<accession>A0ABP0JWU4</accession>
<dbReference type="InterPro" id="IPR042226">
    <property type="entry name" value="eFR1_2_sf"/>
</dbReference>
<dbReference type="SUPFAM" id="SSF52799">
    <property type="entry name" value="(Phosphotyrosine protein) phosphatases II"/>
    <property type="match status" value="1"/>
</dbReference>
<proteinExistence type="predicted"/>
<dbReference type="EMBL" id="CAXAMM010008835">
    <property type="protein sequence ID" value="CAK9018588.1"/>
    <property type="molecule type" value="Genomic_DNA"/>
</dbReference>
<evidence type="ECO:0000259" key="1">
    <source>
        <dbReference type="Pfam" id="PF03465"/>
    </source>
</evidence>
<dbReference type="InterPro" id="IPR029021">
    <property type="entry name" value="Prot-tyrosine_phosphatase-like"/>
</dbReference>
<dbReference type="SUPFAM" id="SSF55315">
    <property type="entry name" value="L30e-like"/>
    <property type="match status" value="1"/>
</dbReference>
<dbReference type="Gene3D" id="3.90.190.10">
    <property type="entry name" value="Protein tyrosine phosphatase superfamily"/>
    <property type="match status" value="1"/>
</dbReference>
<dbReference type="Proteomes" id="UP001642464">
    <property type="component" value="Unassembled WGS sequence"/>
</dbReference>
<dbReference type="InterPro" id="IPR029064">
    <property type="entry name" value="Ribosomal_eL30-like_sf"/>
</dbReference>
<keyword evidence="3" id="KW-1185">Reference proteome</keyword>
<evidence type="ECO:0000313" key="3">
    <source>
        <dbReference type="Proteomes" id="UP001642464"/>
    </source>
</evidence>
<evidence type="ECO:0000313" key="2">
    <source>
        <dbReference type="EMBL" id="CAK9018588.1"/>
    </source>
</evidence>
<feature type="domain" description="eRF1" evidence="1">
    <location>
        <begin position="227"/>
        <end position="313"/>
    </location>
</feature>
<comment type="caution">
    <text evidence="2">The sequence shown here is derived from an EMBL/GenBank/DDBJ whole genome shotgun (WGS) entry which is preliminary data.</text>
</comment>
<dbReference type="PANTHER" id="PTHR10113">
    <property type="entry name" value="PEPTIDE CHAIN RELEASE FACTOR SUBUNIT 1"/>
    <property type="match status" value="1"/>
</dbReference>
<gene>
    <name evidence="2" type="ORF">SCF082_LOCUS14150</name>
</gene>
<dbReference type="Gene3D" id="3.30.1330.30">
    <property type="match status" value="1"/>
</dbReference>
<reference evidence="2 3" key="1">
    <citation type="submission" date="2024-02" db="EMBL/GenBank/DDBJ databases">
        <authorList>
            <person name="Chen Y."/>
            <person name="Shah S."/>
            <person name="Dougan E. K."/>
            <person name="Thang M."/>
            <person name="Chan C."/>
        </authorList>
    </citation>
    <scope>NUCLEOTIDE SEQUENCE [LARGE SCALE GENOMIC DNA]</scope>
</reference>
<sequence>MQATYDELPLLDEESNSLFLLLRGMTTVSFCRPSPPPLRWLQRRLTAVVEKNPWLGGKLRRVEESVRLCFSEEVLDERNLALSVEVVEPMNITSSTPYEVISQRISGSPAEVRSGLVCLENSSEPLLRVSLSGLGPWSRQLEELEFLRKVAARAVQEFGGPRKIDALVLAGSANMKFKLVAELPPPLRRNIAGVLTLNCNAGWNGLEKVVAQIPGVMKKQAEMSANSLAGEFLRCVQDRKDAELLCYGEAETAKAFELGAVKLLVVSDMHTNLQRWLTMASSHGVDARSIAASTPSTSQFCEGYQIGAFLRWPAQLSPEEDCTQFDSDCEVHSDSEASTAAPSMSEALPWLQHALLLAGHDEASAEALAIGVDLVLSHDMGTPEERFNDALELLQGADVPSHVLEEFCLLVDGKLNEFALVVSISHIIADGHTYYKLFSMLTQDIPVVSLNPSRKLHFHRQRLAAVGESEYDFIYSPGYVLNCLGSKVLYGRPRCRAYLVDAQKMNDVKVREAETHHDLSFVSTNDVLTSVFARLIAARVCSMAVNFRHRLPGILEEDAGNYQGLLCLCPSDYASPGLVRTSLVRGKDTAVFRRCGREPAEPLPDFWETLSSRLAVITSWAFQGDPGLEGCEMILHLPHFDLDEVNSDMAVIFRPRAGQLAALLMLEQGLTFEEAWSLCERKRPIVYPNVGFQQQLRYLEKIMTKVVDFKACSESKKTSATELFRCYGRTGVVGVPGTFTGTTGFGAWLA</sequence>
<dbReference type="Pfam" id="PF03465">
    <property type="entry name" value="eRF1_3"/>
    <property type="match status" value="1"/>
</dbReference>
<protein>
    <submittedName>
        <fullName evidence="2">Peptide chain release factor subunit 1 (Translation termination factor aRF1)</fullName>
    </submittedName>
</protein>
<dbReference type="Gene3D" id="3.30.420.60">
    <property type="entry name" value="eRF1 domain 2"/>
    <property type="match status" value="1"/>
</dbReference>
<dbReference type="InterPro" id="IPR005142">
    <property type="entry name" value="eRF1_3"/>
</dbReference>
<organism evidence="2 3">
    <name type="scientific">Durusdinium trenchii</name>
    <dbReference type="NCBI Taxonomy" id="1381693"/>
    <lineage>
        <taxon>Eukaryota</taxon>
        <taxon>Sar</taxon>
        <taxon>Alveolata</taxon>
        <taxon>Dinophyceae</taxon>
        <taxon>Suessiales</taxon>
        <taxon>Symbiodiniaceae</taxon>
        <taxon>Durusdinium</taxon>
    </lineage>
</organism>